<reference evidence="2 3" key="1">
    <citation type="submission" date="2020-08" db="EMBL/GenBank/DDBJ databases">
        <title>Genomic Encyclopedia of Type Strains, Phase IV (KMG-V): Genome sequencing to study the core and pangenomes of soil and plant-associated prokaryotes.</title>
        <authorList>
            <person name="Whitman W."/>
        </authorList>
    </citation>
    <scope>NUCLEOTIDE SEQUENCE [LARGE SCALE GENOMIC DNA]</scope>
    <source>
        <strain evidence="2 3">M2T3</strain>
    </source>
</reference>
<feature type="transmembrane region" description="Helical" evidence="1">
    <location>
        <begin position="7"/>
        <end position="25"/>
    </location>
</feature>
<keyword evidence="1" id="KW-0812">Transmembrane</keyword>
<evidence type="ECO:0000313" key="2">
    <source>
        <dbReference type="EMBL" id="MBB6500686.1"/>
    </source>
</evidence>
<gene>
    <name evidence="2" type="ORF">HDF25_002845</name>
</gene>
<evidence type="ECO:0000313" key="3">
    <source>
        <dbReference type="Proteomes" id="UP000521017"/>
    </source>
</evidence>
<accession>A0A7X0MJ71</accession>
<dbReference type="AlphaFoldDB" id="A0A7X0MJ71"/>
<evidence type="ECO:0000256" key="1">
    <source>
        <dbReference type="SAM" id="Phobius"/>
    </source>
</evidence>
<feature type="transmembrane region" description="Helical" evidence="1">
    <location>
        <begin position="37"/>
        <end position="60"/>
    </location>
</feature>
<dbReference type="EMBL" id="JACHCC010000007">
    <property type="protein sequence ID" value="MBB6500686.1"/>
    <property type="molecule type" value="Genomic_DNA"/>
</dbReference>
<name>A0A7X0MJ71_9SPHI</name>
<comment type="caution">
    <text evidence="2">The sequence shown here is derived from an EMBL/GenBank/DDBJ whole genome shotgun (WGS) entry which is preliminary data.</text>
</comment>
<keyword evidence="1" id="KW-1133">Transmembrane helix</keyword>
<sequence>MKGLINALKALLGLVLIPIGIYSVAYGFSTPSVYNTFFFIGGLLLAGVGVTLLLHVIIYAKD</sequence>
<organism evidence="2 3">
    <name type="scientific">Pedobacter cryoconitis</name>
    <dbReference type="NCBI Taxonomy" id="188932"/>
    <lineage>
        <taxon>Bacteria</taxon>
        <taxon>Pseudomonadati</taxon>
        <taxon>Bacteroidota</taxon>
        <taxon>Sphingobacteriia</taxon>
        <taxon>Sphingobacteriales</taxon>
        <taxon>Sphingobacteriaceae</taxon>
        <taxon>Pedobacter</taxon>
    </lineage>
</organism>
<proteinExistence type="predicted"/>
<dbReference type="Proteomes" id="UP000521017">
    <property type="component" value="Unassembled WGS sequence"/>
</dbReference>
<keyword evidence="1" id="KW-0472">Membrane</keyword>
<protein>
    <submittedName>
        <fullName evidence="2">Putative membrane protein</fullName>
    </submittedName>
</protein>